<feature type="domain" description="Transferrin-binding protein B N-lobe handle" evidence="2">
    <location>
        <begin position="2"/>
        <end position="79"/>
    </location>
</feature>
<evidence type="ECO:0000259" key="2">
    <source>
        <dbReference type="Pfam" id="PF17484"/>
    </source>
</evidence>
<dbReference type="EMBL" id="UASK01000006">
    <property type="protein sequence ID" value="SPX42364.1"/>
    <property type="molecule type" value="Genomic_DNA"/>
</dbReference>
<evidence type="ECO:0000313" key="4">
    <source>
        <dbReference type="Proteomes" id="UP000249936"/>
    </source>
</evidence>
<dbReference type="InterPro" id="IPR038669">
    <property type="entry name" value="TbpB_N-lobe_sf"/>
</dbReference>
<name>A0A2X1PR86_HAEIF</name>
<protein>
    <submittedName>
        <fullName evidence="3">Transferrin-binding protein 2</fullName>
    </submittedName>
</protein>
<gene>
    <name evidence="3" type="ORF">NCTC11872_01995</name>
</gene>
<dbReference type="Pfam" id="PF17484">
    <property type="entry name" value="TbpB_A"/>
    <property type="match status" value="1"/>
</dbReference>
<evidence type="ECO:0000256" key="1">
    <source>
        <dbReference type="SAM" id="MobiDB-lite"/>
    </source>
</evidence>
<accession>A0A2X1PR86</accession>
<reference evidence="3 4" key="1">
    <citation type="submission" date="2018-06" db="EMBL/GenBank/DDBJ databases">
        <authorList>
            <consortium name="Pathogen Informatics"/>
            <person name="Doyle S."/>
        </authorList>
    </citation>
    <scope>NUCLEOTIDE SEQUENCE [LARGE SCALE GENOMIC DNA]</scope>
    <source>
        <strain evidence="3 4">NCTC11872</strain>
    </source>
</reference>
<feature type="compositionally biased region" description="Polar residues" evidence="1">
    <location>
        <begin position="18"/>
        <end position="36"/>
    </location>
</feature>
<organism evidence="3 4">
    <name type="scientific">Haemophilus influenzae</name>
    <dbReference type="NCBI Taxonomy" id="727"/>
    <lineage>
        <taxon>Bacteria</taxon>
        <taxon>Pseudomonadati</taxon>
        <taxon>Pseudomonadota</taxon>
        <taxon>Gammaproteobacteria</taxon>
        <taxon>Pasteurellales</taxon>
        <taxon>Pasteurellaceae</taxon>
        <taxon>Haemophilus</taxon>
    </lineage>
</organism>
<dbReference type="AlphaFoldDB" id="A0A2X1PR86"/>
<dbReference type="InterPro" id="IPR035313">
    <property type="entry name" value="TbpB_N-lobe"/>
</dbReference>
<dbReference type="Proteomes" id="UP000249936">
    <property type="component" value="Unassembled WGS sequence"/>
</dbReference>
<sequence length="110" mass="12482">MIFSSLSTIKADVDKQNTSKTNPSGSIDEPNATNTTENDHGQKYVYSGLYYIPSSWRDSQNNKFYSGYYGYAYYFGQANSHYITCKMAKQRIKELGASSPQLKMARIMNC</sequence>
<evidence type="ECO:0000313" key="3">
    <source>
        <dbReference type="EMBL" id="SPX42364.1"/>
    </source>
</evidence>
<proteinExistence type="predicted"/>
<dbReference type="Gene3D" id="2.40.128.250">
    <property type="match status" value="1"/>
</dbReference>
<feature type="region of interest" description="Disordered" evidence="1">
    <location>
        <begin position="14"/>
        <end position="40"/>
    </location>
</feature>